<sequence>MEDYDGIARIRRLGENKIWEVDVKYDPE</sequence>
<protein>
    <submittedName>
        <fullName evidence="1">Uncharacterized protein</fullName>
    </submittedName>
</protein>
<evidence type="ECO:0000313" key="2">
    <source>
        <dbReference type="Proteomes" id="UP000265520"/>
    </source>
</evidence>
<accession>A0A392PSE9</accession>
<proteinExistence type="predicted"/>
<feature type="non-terminal residue" evidence="1">
    <location>
        <position position="28"/>
    </location>
</feature>
<keyword evidence="2" id="KW-1185">Reference proteome</keyword>
<name>A0A392PSE9_9FABA</name>
<comment type="caution">
    <text evidence="1">The sequence shown here is derived from an EMBL/GenBank/DDBJ whole genome shotgun (WGS) entry which is preliminary data.</text>
</comment>
<dbReference type="AlphaFoldDB" id="A0A392PSE9"/>
<organism evidence="1 2">
    <name type="scientific">Trifolium medium</name>
    <dbReference type="NCBI Taxonomy" id="97028"/>
    <lineage>
        <taxon>Eukaryota</taxon>
        <taxon>Viridiplantae</taxon>
        <taxon>Streptophyta</taxon>
        <taxon>Embryophyta</taxon>
        <taxon>Tracheophyta</taxon>
        <taxon>Spermatophyta</taxon>
        <taxon>Magnoliopsida</taxon>
        <taxon>eudicotyledons</taxon>
        <taxon>Gunneridae</taxon>
        <taxon>Pentapetalae</taxon>
        <taxon>rosids</taxon>
        <taxon>fabids</taxon>
        <taxon>Fabales</taxon>
        <taxon>Fabaceae</taxon>
        <taxon>Papilionoideae</taxon>
        <taxon>50 kb inversion clade</taxon>
        <taxon>NPAAA clade</taxon>
        <taxon>Hologalegina</taxon>
        <taxon>IRL clade</taxon>
        <taxon>Trifolieae</taxon>
        <taxon>Trifolium</taxon>
    </lineage>
</organism>
<reference evidence="1 2" key="1">
    <citation type="journal article" date="2018" name="Front. Plant Sci.">
        <title>Red Clover (Trifolium pratense) and Zigzag Clover (T. medium) - A Picture of Genomic Similarities and Differences.</title>
        <authorList>
            <person name="Dluhosova J."/>
            <person name="Istvanek J."/>
            <person name="Nedelnik J."/>
            <person name="Repkova J."/>
        </authorList>
    </citation>
    <scope>NUCLEOTIDE SEQUENCE [LARGE SCALE GENOMIC DNA]</scope>
    <source>
        <strain evidence="2">cv. 10/8</strain>
        <tissue evidence="1">Leaf</tissue>
    </source>
</reference>
<dbReference type="Proteomes" id="UP000265520">
    <property type="component" value="Unassembled WGS sequence"/>
</dbReference>
<evidence type="ECO:0000313" key="1">
    <source>
        <dbReference type="EMBL" id="MCI13845.1"/>
    </source>
</evidence>
<dbReference type="EMBL" id="LXQA010089867">
    <property type="protein sequence ID" value="MCI13845.1"/>
    <property type="molecule type" value="Genomic_DNA"/>
</dbReference>